<dbReference type="OrthoDB" id="10281816at2759"/>
<proteinExistence type="predicted"/>
<evidence type="ECO:0000313" key="1">
    <source>
        <dbReference type="EMBL" id="KAJ3511324.1"/>
    </source>
</evidence>
<name>A0A9W8MWS5_9AGAR</name>
<evidence type="ECO:0000313" key="2">
    <source>
        <dbReference type="Proteomes" id="UP001148786"/>
    </source>
</evidence>
<sequence length="419" mass="48047">MPTSYLHPMNKSKLEFALTKRGLGSSYGYIPIIQEQGVIDVDIRFRDGRMHPSWQDIMGHLEMWPHADLNVAIWRWNDDGRDAETSLLTNSRLVPNYWEYLVNLSKYMHKWRSLRVHATLFIKLQSLAIQDVGIVKNQDPIALYLRQVSEYAPLLHEFHLKDEASMSGSIALPALLDLYNVMRSSPRLRKAVFTQVTIPATRDLPPITCSALETLKIVAEPHDFCAGLYYNAVWMLLGCLTTPRLKKLRVGFETRRLVKCFHDFLARSRPPLNILELIKVDLAPKDFKLILLACPYLTELALVSLEDKLTFSNELIKALEETVGILPARSVMLCPNLHTISFNGYGIESFTRLRRMLRHRIEEKSPLQTIRLVCPMSRGSTPDENSSGLHPEEIAELKYFITTHRLGLVLMDGDKFEYS</sequence>
<dbReference type="EMBL" id="JANKHO010000334">
    <property type="protein sequence ID" value="KAJ3511324.1"/>
    <property type="molecule type" value="Genomic_DNA"/>
</dbReference>
<gene>
    <name evidence="1" type="ORF">NLJ89_g4170</name>
</gene>
<accession>A0A9W8MWS5</accession>
<protein>
    <submittedName>
        <fullName evidence="1">Uncharacterized protein</fullName>
    </submittedName>
</protein>
<dbReference type="AlphaFoldDB" id="A0A9W8MWS5"/>
<comment type="caution">
    <text evidence="1">The sequence shown here is derived from an EMBL/GenBank/DDBJ whole genome shotgun (WGS) entry which is preliminary data.</text>
</comment>
<organism evidence="1 2">
    <name type="scientific">Agrocybe chaxingu</name>
    <dbReference type="NCBI Taxonomy" id="84603"/>
    <lineage>
        <taxon>Eukaryota</taxon>
        <taxon>Fungi</taxon>
        <taxon>Dikarya</taxon>
        <taxon>Basidiomycota</taxon>
        <taxon>Agaricomycotina</taxon>
        <taxon>Agaricomycetes</taxon>
        <taxon>Agaricomycetidae</taxon>
        <taxon>Agaricales</taxon>
        <taxon>Agaricineae</taxon>
        <taxon>Strophariaceae</taxon>
        <taxon>Agrocybe</taxon>
    </lineage>
</organism>
<reference evidence="1" key="1">
    <citation type="submission" date="2022-07" db="EMBL/GenBank/DDBJ databases">
        <title>Genome Sequence of Agrocybe chaxingu.</title>
        <authorList>
            <person name="Buettner E."/>
        </authorList>
    </citation>
    <scope>NUCLEOTIDE SEQUENCE</scope>
    <source>
        <strain evidence="1">MP-N11</strain>
    </source>
</reference>
<keyword evidence="2" id="KW-1185">Reference proteome</keyword>
<dbReference type="Proteomes" id="UP001148786">
    <property type="component" value="Unassembled WGS sequence"/>
</dbReference>